<protein>
    <submittedName>
        <fullName evidence="1">Uncharacterized protein</fullName>
    </submittedName>
</protein>
<reference evidence="1" key="1">
    <citation type="submission" date="2014-11" db="EMBL/GenBank/DDBJ databases">
        <authorList>
            <person name="Amaro Gonzalez C."/>
        </authorList>
    </citation>
    <scope>NUCLEOTIDE SEQUENCE</scope>
</reference>
<reference evidence="1" key="2">
    <citation type="journal article" date="2015" name="Fish Shellfish Immunol.">
        <title>Early steps in the European eel (Anguilla anguilla)-Vibrio vulnificus interaction in the gills: Role of the RtxA13 toxin.</title>
        <authorList>
            <person name="Callol A."/>
            <person name="Pajuelo D."/>
            <person name="Ebbesson L."/>
            <person name="Teles M."/>
            <person name="MacKenzie S."/>
            <person name="Amaro C."/>
        </authorList>
    </citation>
    <scope>NUCLEOTIDE SEQUENCE</scope>
</reference>
<accession>A0A0E9RU29</accession>
<organism evidence="1">
    <name type="scientific">Anguilla anguilla</name>
    <name type="common">European freshwater eel</name>
    <name type="synonym">Muraena anguilla</name>
    <dbReference type="NCBI Taxonomy" id="7936"/>
    <lineage>
        <taxon>Eukaryota</taxon>
        <taxon>Metazoa</taxon>
        <taxon>Chordata</taxon>
        <taxon>Craniata</taxon>
        <taxon>Vertebrata</taxon>
        <taxon>Euteleostomi</taxon>
        <taxon>Actinopterygii</taxon>
        <taxon>Neopterygii</taxon>
        <taxon>Teleostei</taxon>
        <taxon>Anguilliformes</taxon>
        <taxon>Anguillidae</taxon>
        <taxon>Anguilla</taxon>
    </lineage>
</organism>
<evidence type="ECO:0000313" key="1">
    <source>
        <dbReference type="EMBL" id="JAH32641.1"/>
    </source>
</evidence>
<dbReference type="EMBL" id="GBXM01075936">
    <property type="protein sequence ID" value="JAH32641.1"/>
    <property type="molecule type" value="Transcribed_RNA"/>
</dbReference>
<dbReference type="AlphaFoldDB" id="A0A0E9RU29"/>
<proteinExistence type="predicted"/>
<sequence length="59" mass="6591">MKGPSIWFQVVRVKDSNCFCAPLVPPHKWPSYKNSTGPDLIDAQLLFLCGDESVQKQIG</sequence>
<name>A0A0E9RU29_ANGAN</name>